<dbReference type="AlphaFoldDB" id="A0A9Q1F9Z5"/>
<proteinExistence type="predicted"/>
<feature type="region of interest" description="Disordered" evidence="1">
    <location>
        <begin position="94"/>
        <end position="121"/>
    </location>
</feature>
<evidence type="ECO:0000313" key="2">
    <source>
        <dbReference type="EMBL" id="KAJ8354119.1"/>
    </source>
</evidence>
<accession>A0A9Q1F9Z5</accession>
<dbReference type="Proteomes" id="UP001152622">
    <property type="component" value="Chromosome 7"/>
</dbReference>
<evidence type="ECO:0000313" key="3">
    <source>
        <dbReference type="Proteomes" id="UP001152622"/>
    </source>
</evidence>
<organism evidence="2 3">
    <name type="scientific">Synaphobranchus kaupii</name>
    <name type="common">Kaup's arrowtooth eel</name>
    <dbReference type="NCBI Taxonomy" id="118154"/>
    <lineage>
        <taxon>Eukaryota</taxon>
        <taxon>Metazoa</taxon>
        <taxon>Chordata</taxon>
        <taxon>Craniata</taxon>
        <taxon>Vertebrata</taxon>
        <taxon>Euteleostomi</taxon>
        <taxon>Actinopterygii</taxon>
        <taxon>Neopterygii</taxon>
        <taxon>Teleostei</taxon>
        <taxon>Anguilliformes</taxon>
        <taxon>Synaphobranchidae</taxon>
        <taxon>Synaphobranchus</taxon>
    </lineage>
</organism>
<keyword evidence="3" id="KW-1185">Reference proteome</keyword>
<dbReference type="EMBL" id="JAINUF010000007">
    <property type="protein sequence ID" value="KAJ8354119.1"/>
    <property type="molecule type" value="Genomic_DNA"/>
</dbReference>
<protein>
    <submittedName>
        <fullName evidence="2">Uncharacterized protein</fullName>
    </submittedName>
</protein>
<gene>
    <name evidence="2" type="ORF">SKAU_G00216860</name>
</gene>
<comment type="caution">
    <text evidence="2">The sequence shown here is derived from an EMBL/GenBank/DDBJ whole genome shotgun (WGS) entry which is preliminary data.</text>
</comment>
<evidence type="ECO:0000256" key="1">
    <source>
        <dbReference type="SAM" id="MobiDB-lite"/>
    </source>
</evidence>
<reference evidence="2" key="1">
    <citation type="journal article" date="2023" name="Science">
        <title>Genome structures resolve the early diversification of teleost fishes.</title>
        <authorList>
            <person name="Parey E."/>
            <person name="Louis A."/>
            <person name="Montfort J."/>
            <person name="Bouchez O."/>
            <person name="Roques C."/>
            <person name="Iampietro C."/>
            <person name="Lluch J."/>
            <person name="Castinel A."/>
            <person name="Donnadieu C."/>
            <person name="Desvignes T."/>
            <person name="Floi Bucao C."/>
            <person name="Jouanno E."/>
            <person name="Wen M."/>
            <person name="Mejri S."/>
            <person name="Dirks R."/>
            <person name="Jansen H."/>
            <person name="Henkel C."/>
            <person name="Chen W.J."/>
            <person name="Zahm M."/>
            <person name="Cabau C."/>
            <person name="Klopp C."/>
            <person name="Thompson A.W."/>
            <person name="Robinson-Rechavi M."/>
            <person name="Braasch I."/>
            <person name="Lecointre G."/>
            <person name="Bobe J."/>
            <person name="Postlethwait J.H."/>
            <person name="Berthelot C."/>
            <person name="Roest Crollius H."/>
            <person name="Guiguen Y."/>
        </authorList>
    </citation>
    <scope>NUCLEOTIDE SEQUENCE</scope>
    <source>
        <strain evidence="2">WJC10195</strain>
    </source>
</reference>
<sequence length="152" mass="16653">MTRFCSADYLSCNDLKCHLRLFSFSGTPAVPRLPRRPSADGIWHAAAVSMASRQGQTQARLCKRIPDGVLLRAGANPGSLFIPPPLKPDRGGLTFDPASPRGRVEKTTLPPGGQDVSWKPHHRPLTPDTVQTWRLCPCLAERAGTGGWDWPF</sequence>
<name>A0A9Q1F9Z5_SYNKA</name>